<dbReference type="EMBL" id="ML976615">
    <property type="protein sequence ID" value="KAF1848659.1"/>
    <property type="molecule type" value="Genomic_DNA"/>
</dbReference>
<reference evidence="2" key="1">
    <citation type="submission" date="2020-01" db="EMBL/GenBank/DDBJ databases">
        <authorList>
            <consortium name="DOE Joint Genome Institute"/>
            <person name="Haridas S."/>
            <person name="Albert R."/>
            <person name="Binder M."/>
            <person name="Bloem J."/>
            <person name="Labutti K."/>
            <person name="Salamov A."/>
            <person name="Andreopoulos B."/>
            <person name="Baker S.E."/>
            <person name="Barry K."/>
            <person name="Bills G."/>
            <person name="Bluhm B.H."/>
            <person name="Cannon C."/>
            <person name="Castanera R."/>
            <person name="Culley D.E."/>
            <person name="Daum C."/>
            <person name="Ezra D."/>
            <person name="Gonzalez J.B."/>
            <person name="Henrissat B."/>
            <person name="Kuo A."/>
            <person name="Liang C."/>
            <person name="Lipzen A."/>
            <person name="Lutzoni F."/>
            <person name="Magnuson J."/>
            <person name="Mondo S."/>
            <person name="Nolan M."/>
            <person name="Ohm R."/>
            <person name="Pangilinan J."/>
            <person name="Park H.-J."/>
            <person name="Ramirez L."/>
            <person name="Alfaro M."/>
            <person name="Sun H."/>
            <person name="Tritt A."/>
            <person name="Yoshinaga Y."/>
            <person name="Zwiers L.-H."/>
            <person name="Turgeon B.G."/>
            <person name="Goodwin S.B."/>
            <person name="Spatafora J.W."/>
            <person name="Crous P.W."/>
            <person name="Grigoriev I.V."/>
        </authorList>
    </citation>
    <scope>NUCLEOTIDE SEQUENCE</scope>
    <source>
        <strain evidence="2">CBS 394.84</strain>
    </source>
</reference>
<dbReference type="GeneID" id="63853925"/>
<dbReference type="AlphaFoldDB" id="A0A9P4LC00"/>
<evidence type="ECO:0000313" key="2">
    <source>
        <dbReference type="EMBL" id="KAF1848659.1"/>
    </source>
</evidence>
<dbReference type="RefSeq" id="XP_040791222.1">
    <property type="nucleotide sequence ID" value="XM_040936675.1"/>
</dbReference>
<comment type="caution">
    <text evidence="2">The sequence shown here is derived from an EMBL/GenBank/DDBJ whole genome shotgun (WGS) entry which is preliminary data.</text>
</comment>
<dbReference type="Proteomes" id="UP000800039">
    <property type="component" value="Unassembled WGS sequence"/>
</dbReference>
<evidence type="ECO:0000256" key="1">
    <source>
        <dbReference type="SAM" id="Phobius"/>
    </source>
</evidence>
<dbReference type="OrthoDB" id="5139479at2759"/>
<gene>
    <name evidence="2" type="ORF">K460DRAFT_403936</name>
</gene>
<protein>
    <submittedName>
        <fullName evidence="2">Uncharacterized protein</fullName>
    </submittedName>
</protein>
<keyword evidence="1" id="KW-0472">Membrane</keyword>
<keyword evidence="1" id="KW-0812">Transmembrane</keyword>
<proteinExistence type="predicted"/>
<sequence>MTVSYALGSTRLSRSKIVYASQARTILILRVFSEAAGLFLAGTVHSTFDLVQWVLISRPEGIGFPQFLALQPGTGPLGLLVLAFGRGLPPSEWPMKPRLMSLLRLVSEISIPLLGVLIMSNVNTELTYIAIGDTVKPMAFGMEPFNSSVAPQLGVMEDMLFNLGYVSFLSNPLHAIDITPDVARHEGCAKGMGLEPNQSCLHEILIAQEFQNVNANLPLSRSSDSQVVLSANQQIFLLEFRDNIKGTASALDCKDFNAGPAFYTLCISDMQDGSINARMIPCPANLIVNKQCKNDTSWRSSRGFSTSLHASYVPATVAYQRLDGRILWHEVQSDPQPAKLNAADVLDALSAILATNSTAAGVVASNPILGSPTNFFGRLVAGHMYRIGRLNLSTNIEAHWKGTNALQNLLGITLFYCQNGILSQTVLPFLSNSTDISDFYSRGAFEQPAKSSLVSFADTRYRIRVGRGTLYAYIALSGFTLSVCIITLLIGSLLELTHFDAEPTLYPSLDFYTQCRVEDANGKIIPAHKRVELAWIYDGQQMFKEIEGLKVRRRKRQARPLELEAQDA</sequence>
<accession>A0A9P4LC00</accession>
<feature type="transmembrane region" description="Helical" evidence="1">
    <location>
        <begin position="470"/>
        <end position="494"/>
    </location>
</feature>
<feature type="transmembrane region" description="Helical" evidence="1">
    <location>
        <begin position="67"/>
        <end position="89"/>
    </location>
</feature>
<keyword evidence="3" id="KW-1185">Reference proteome</keyword>
<keyword evidence="1" id="KW-1133">Transmembrane helix</keyword>
<organism evidence="2 3">
    <name type="scientific">Cucurbitaria berberidis CBS 394.84</name>
    <dbReference type="NCBI Taxonomy" id="1168544"/>
    <lineage>
        <taxon>Eukaryota</taxon>
        <taxon>Fungi</taxon>
        <taxon>Dikarya</taxon>
        <taxon>Ascomycota</taxon>
        <taxon>Pezizomycotina</taxon>
        <taxon>Dothideomycetes</taxon>
        <taxon>Pleosporomycetidae</taxon>
        <taxon>Pleosporales</taxon>
        <taxon>Pleosporineae</taxon>
        <taxon>Cucurbitariaceae</taxon>
        <taxon>Cucurbitaria</taxon>
    </lineage>
</organism>
<name>A0A9P4LC00_9PLEO</name>
<feature type="transmembrane region" description="Helical" evidence="1">
    <location>
        <begin position="35"/>
        <end position="55"/>
    </location>
</feature>
<evidence type="ECO:0000313" key="3">
    <source>
        <dbReference type="Proteomes" id="UP000800039"/>
    </source>
</evidence>